<gene>
    <name evidence="2" type="ORF">AFUS01_LOCUS4920</name>
</gene>
<protein>
    <submittedName>
        <fullName evidence="2">Uncharacterized protein</fullName>
    </submittedName>
</protein>
<proteinExistence type="predicted"/>
<dbReference type="AlphaFoldDB" id="A0A8J2NR53"/>
<feature type="non-terminal residue" evidence="2">
    <location>
        <position position="29"/>
    </location>
</feature>
<dbReference type="Proteomes" id="UP000708208">
    <property type="component" value="Unassembled WGS sequence"/>
</dbReference>
<reference evidence="2" key="1">
    <citation type="submission" date="2021-06" db="EMBL/GenBank/DDBJ databases">
        <authorList>
            <person name="Hodson N. C."/>
            <person name="Mongue J. A."/>
            <person name="Jaron S. K."/>
        </authorList>
    </citation>
    <scope>NUCLEOTIDE SEQUENCE</scope>
</reference>
<comment type="caution">
    <text evidence="2">The sequence shown here is derived from an EMBL/GenBank/DDBJ whole genome shotgun (WGS) entry which is preliminary data.</text>
</comment>
<feature type="compositionally biased region" description="Basic and acidic residues" evidence="1">
    <location>
        <begin position="1"/>
        <end position="13"/>
    </location>
</feature>
<evidence type="ECO:0000313" key="2">
    <source>
        <dbReference type="EMBL" id="CAG7709939.1"/>
    </source>
</evidence>
<sequence length="29" mass="3243">MKMEPNLVKDKQKNNRGGGNGHGNYRNGK</sequence>
<name>A0A8J2NR53_9HEXA</name>
<feature type="region of interest" description="Disordered" evidence="1">
    <location>
        <begin position="1"/>
        <end position="29"/>
    </location>
</feature>
<dbReference type="EMBL" id="CAJVCH010031063">
    <property type="protein sequence ID" value="CAG7709939.1"/>
    <property type="molecule type" value="Genomic_DNA"/>
</dbReference>
<organism evidence="2 3">
    <name type="scientific">Allacma fusca</name>
    <dbReference type="NCBI Taxonomy" id="39272"/>
    <lineage>
        <taxon>Eukaryota</taxon>
        <taxon>Metazoa</taxon>
        <taxon>Ecdysozoa</taxon>
        <taxon>Arthropoda</taxon>
        <taxon>Hexapoda</taxon>
        <taxon>Collembola</taxon>
        <taxon>Symphypleona</taxon>
        <taxon>Sminthuridae</taxon>
        <taxon>Allacma</taxon>
    </lineage>
</organism>
<accession>A0A8J2NR53</accession>
<keyword evidence="3" id="KW-1185">Reference proteome</keyword>
<evidence type="ECO:0000256" key="1">
    <source>
        <dbReference type="SAM" id="MobiDB-lite"/>
    </source>
</evidence>
<evidence type="ECO:0000313" key="3">
    <source>
        <dbReference type="Proteomes" id="UP000708208"/>
    </source>
</evidence>